<reference evidence="2 3" key="1">
    <citation type="submission" date="2019-03" db="EMBL/GenBank/DDBJ databases">
        <title>Single cell metagenomics reveals metabolic interactions within the superorganism composed of flagellate Streblomastix strix and complex community of Bacteroidetes bacteria on its surface.</title>
        <authorList>
            <person name="Treitli S.C."/>
            <person name="Kolisko M."/>
            <person name="Husnik F."/>
            <person name="Keeling P."/>
            <person name="Hampl V."/>
        </authorList>
    </citation>
    <scope>NUCLEOTIDE SEQUENCE [LARGE SCALE GENOMIC DNA]</scope>
    <source>
        <strain evidence="2">ST1C</strain>
    </source>
</reference>
<feature type="compositionally biased region" description="Acidic residues" evidence="1">
    <location>
        <begin position="146"/>
        <end position="159"/>
    </location>
</feature>
<proteinExistence type="predicted"/>
<feature type="compositionally biased region" description="Polar residues" evidence="1">
    <location>
        <begin position="186"/>
        <end position="201"/>
    </location>
</feature>
<feature type="compositionally biased region" description="Polar residues" evidence="1">
    <location>
        <begin position="120"/>
        <end position="134"/>
    </location>
</feature>
<accession>A0A5J4VDE3</accession>
<name>A0A5J4VDE3_9EUKA</name>
<comment type="caution">
    <text evidence="2">The sequence shown here is derived from an EMBL/GenBank/DDBJ whole genome shotgun (WGS) entry which is preliminary data.</text>
</comment>
<gene>
    <name evidence="2" type="ORF">EZS28_023960</name>
</gene>
<dbReference type="EMBL" id="SNRW01007854">
    <property type="protein sequence ID" value="KAA6380513.1"/>
    <property type="molecule type" value="Genomic_DNA"/>
</dbReference>
<dbReference type="AlphaFoldDB" id="A0A5J4VDE3"/>
<sequence>MNIPQPNNLKFDPSLKMIADITPLILGIASPDSGQQFSTNHTSTSGGIGETQKSYYYEEDDIPQPNNLKFDPSLKMIADITPLVLGIASPDSGQQFSTNHTSTSGGSGEAATPKTLSLAIGTTPNISPKAQTKVQIIRNDHPRENPDDDINEYQIDDDQMNNGNINKPSPKLLTQMLPQVPYDDQQPPNQTDIPPHNTKSGTIPLPVPQSQDSENDNKPPEKQ</sequence>
<evidence type="ECO:0000313" key="2">
    <source>
        <dbReference type="EMBL" id="KAA6380513.1"/>
    </source>
</evidence>
<feature type="region of interest" description="Disordered" evidence="1">
    <location>
        <begin position="91"/>
        <end position="223"/>
    </location>
</feature>
<organism evidence="2 3">
    <name type="scientific">Streblomastix strix</name>
    <dbReference type="NCBI Taxonomy" id="222440"/>
    <lineage>
        <taxon>Eukaryota</taxon>
        <taxon>Metamonada</taxon>
        <taxon>Preaxostyla</taxon>
        <taxon>Oxymonadida</taxon>
        <taxon>Streblomastigidae</taxon>
        <taxon>Streblomastix</taxon>
    </lineage>
</organism>
<evidence type="ECO:0000313" key="3">
    <source>
        <dbReference type="Proteomes" id="UP000324800"/>
    </source>
</evidence>
<protein>
    <submittedName>
        <fullName evidence="2">Uncharacterized protein</fullName>
    </submittedName>
</protein>
<evidence type="ECO:0000256" key="1">
    <source>
        <dbReference type="SAM" id="MobiDB-lite"/>
    </source>
</evidence>
<dbReference type="Proteomes" id="UP000324800">
    <property type="component" value="Unassembled WGS sequence"/>
</dbReference>